<feature type="region of interest" description="Disordered" evidence="1">
    <location>
        <begin position="18"/>
        <end position="46"/>
    </location>
</feature>
<dbReference type="GO" id="GO:0031267">
    <property type="term" value="F:small GTPase binding"/>
    <property type="evidence" value="ECO:0007669"/>
    <property type="project" value="InterPro"/>
</dbReference>
<evidence type="ECO:0000313" key="4">
    <source>
        <dbReference type="Proteomes" id="UP001165063"/>
    </source>
</evidence>
<accession>A0A9W6Z7A1</accession>
<feature type="transmembrane region" description="Helical" evidence="2">
    <location>
        <begin position="243"/>
        <end position="263"/>
    </location>
</feature>
<dbReference type="GO" id="GO:0016192">
    <property type="term" value="P:vesicle-mediated transport"/>
    <property type="evidence" value="ECO:0007669"/>
    <property type="project" value="InterPro"/>
</dbReference>
<keyword evidence="4" id="KW-1185">Reference proteome</keyword>
<dbReference type="Proteomes" id="UP001165063">
    <property type="component" value="Unassembled WGS sequence"/>
</dbReference>
<keyword evidence="2" id="KW-1133">Transmembrane helix</keyword>
<feature type="transmembrane region" description="Helical" evidence="2">
    <location>
        <begin position="180"/>
        <end position="200"/>
    </location>
</feature>
<name>A0A9W6Z7A1_AMBMO</name>
<keyword evidence="2" id="KW-0472">Membrane</keyword>
<feature type="transmembrane region" description="Helical" evidence="2">
    <location>
        <begin position="283"/>
        <end position="303"/>
    </location>
</feature>
<sequence length="308" mass="34664">MSNYQHINSNNVQDFNIDDDDDIFIQPDTQTNTNTTSKASAAPSGNMNTGNALHDVDLSSSSATGGHARTQSTSSRRSTRLKKTYEGGIFSLNYYRQFFDLDTNEFFSNCYKSLNPFVQLHPDEFSEVGDLYGSIWITATLIFLLFFCNSFAELIGELVSRHEGSSEIDYFKMIITSINLLYGYIILTPLLLWVILKFYFKVSNLSPLSNLISIYSYSNLLWIPAAFLSVFRGLLVNHHTVDTILKWGCIGIGAILSGVSLTVKLNQYFNYIFGEQEKKAHMILLGILLVVHFGFAIGVKVCFFGDFI</sequence>
<dbReference type="GO" id="GO:0005794">
    <property type="term" value="C:Golgi apparatus"/>
    <property type="evidence" value="ECO:0007669"/>
    <property type="project" value="InterPro"/>
</dbReference>
<dbReference type="AlphaFoldDB" id="A0A9W6Z7A1"/>
<gene>
    <name evidence="3" type="ORF">Amon01_000798000</name>
</gene>
<feature type="region of interest" description="Disordered" evidence="1">
    <location>
        <begin position="60"/>
        <end position="80"/>
    </location>
</feature>
<evidence type="ECO:0000313" key="3">
    <source>
        <dbReference type="EMBL" id="GMG55911.1"/>
    </source>
</evidence>
<comment type="caution">
    <text evidence="3">The sequence shown here is derived from an EMBL/GenBank/DDBJ whole genome shotgun (WGS) entry which is preliminary data.</text>
</comment>
<evidence type="ECO:0000256" key="2">
    <source>
        <dbReference type="SAM" id="Phobius"/>
    </source>
</evidence>
<dbReference type="InterPro" id="IPR039765">
    <property type="entry name" value="Yip5/YIPF1/YIPF2"/>
</dbReference>
<keyword evidence="2" id="KW-0812">Transmembrane</keyword>
<reference evidence="3" key="1">
    <citation type="submission" date="2023-04" db="EMBL/GenBank/DDBJ databases">
        <title>Ambrosiozyma monospora NBRC 1965.</title>
        <authorList>
            <person name="Ichikawa N."/>
            <person name="Sato H."/>
            <person name="Tonouchi N."/>
        </authorList>
    </citation>
    <scope>NUCLEOTIDE SEQUENCE</scope>
    <source>
        <strain evidence="3">NBRC 1965</strain>
    </source>
</reference>
<proteinExistence type="predicted"/>
<dbReference type="PANTHER" id="PTHR12822">
    <property type="entry name" value="PROTEIN YIPF"/>
    <property type="match status" value="1"/>
</dbReference>
<feature type="transmembrane region" description="Helical" evidence="2">
    <location>
        <begin position="212"/>
        <end position="231"/>
    </location>
</feature>
<dbReference type="PANTHER" id="PTHR12822:SF2">
    <property type="entry name" value="PROTEIN YIPF"/>
    <property type="match status" value="1"/>
</dbReference>
<feature type="transmembrane region" description="Helical" evidence="2">
    <location>
        <begin position="135"/>
        <end position="159"/>
    </location>
</feature>
<feature type="compositionally biased region" description="Low complexity" evidence="1">
    <location>
        <begin position="24"/>
        <end position="36"/>
    </location>
</feature>
<feature type="compositionally biased region" description="Polar residues" evidence="1">
    <location>
        <begin position="37"/>
        <end position="46"/>
    </location>
</feature>
<protein>
    <submittedName>
        <fullName evidence="3">Unnamed protein product</fullName>
    </submittedName>
</protein>
<organism evidence="3 4">
    <name type="scientific">Ambrosiozyma monospora</name>
    <name type="common">Yeast</name>
    <name type="synonym">Endomycopsis monosporus</name>
    <dbReference type="NCBI Taxonomy" id="43982"/>
    <lineage>
        <taxon>Eukaryota</taxon>
        <taxon>Fungi</taxon>
        <taxon>Dikarya</taxon>
        <taxon>Ascomycota</taxon>
        <taxon>Saccharomycotina</taxon>
        <taxon>Pichiomycetes</taxon>
        <taxon>Pichiales</taxon>
        <taxon>Pichiaceae</taxon>
        <taxon>Ambrosiozyma</taxon>
    </lineage>
</organism>
<evidence type="ECO:0000256" key="1">
    <source>
        <dbReference type="SAM" id="MobiDB-lite"/>
    </source>
</evidence>
<dbReference type="EMBL" id="BSXU01006491">
    <property type="protein sequence ID" value="GMG55911.1"/>
    <property type="molecule type" value="Genomic_DNA"/>
</dbReference>
<dbReference type="OrthoDB" id="10256463at2759"/>